<evidence type="ECO:0000256" key="1">
    <source>
        <dbReference type="SAM" id="MobiDB-lite"/>
    </source>
</evidence>
<name>S2J9R6_MUCC1</name>
<dbReference type="VEuPathDB" id="FungiDB:HMPREF1544_08029"/>
<proteinExistence type="predicted"/>
<dbReference type="OrthoDB" id="10423706at2759"/>
<protein>
    <submittedName>
        <fullName evidence="2">Uncharacterized protein</fullName>
    </submittedName>
</protein>
<dbReference type="EMBL" id="KE124018">
    <property type="protein sequence ID" value="EPB85202.1"/>
    <property type="molecule type" value="Genomic_DNA"/>
</dbReference>
<organism evidence="2 3">
    <name type="scientific">Mucor circinelloides f. circinelloides (strain 1006PhL)</name>
    <name type="common">Mucormycosis agent</name>
    <name type="synonym">Calyptromyces circinelloides</name>
    <dbReference type="NCBI Taxonomy" id="1220926"/>
    <lineage>
        <taxon>Eukaryota</taxon>
        <taxon>Fungi</taxon>
        <taxon>Fungi incertae sedis</taxon>
        <taxon>Mucoromycota</taxon>
        <taxon>Mucoromycotina</taxon>
        <taxon>Mucoromycetes</taxon>
        <taxon>Mucorales</taxon>
        <taxon>Mucorineae</taxon>
        <taxon>Mucoraceae</taxon>
        <taxon>Mucor</taxon>
    </lineage>
</organism>
<sequence length="56" mass="6156">MSFMGEGSADCGPVNPMAGLMKQFGQDRSLQQDRFGPDQRGESSKVMDPESLDFIE</sequence>
<feature type="region of interest" description="Disordered" evidence="1">
    <location>
        <begin position="1"/>
        <end position="56"/>
    </location>
</feature>
<keyword evidence="3" id="KW-1185">Reference proteome</keyword>
<accession>S2J9R6</accession>
<evidence type="ECO:0000313" key="3">
    <source>
        <dbReference type="Proteomes" id="UP000014254"/>
    </source>
</evidence>
<evidence type="ECO:0000313" key="2">
    <source>
        <dbReference type="EMBL" id="EPB85202.1"/>
    </source>
</evidence>
<dbReference type="AlphaFoldDB" id="S2J9R6"/>
<gene>
    <name evidence="2" type="ORF">HMPREF1544_08029</name>
</gene>
<dbReference type="InParanoid" id="S2J9R6"/>
<feature type="compositionally biased region" description="Basic and acidic residues" evidence="1">
    <location>
        <begin position="35"/>
        <end position="48"/>
    </location>
</feature>
<reference evidence="3" key="1">
    <citation type="submission" date="2013-05" db="EMBL/GenBank/DDBJ databases">
        <title>The Genome sequence of Mucor circinelloides f. circinelloides 1006PhL.</title>
        <authorList>
            <consortium name="The Broad Institute Genomics Platform"/>
            <person name="Cuomo C."/>
            <person name="Earl A."/>
            <person name="Findley K."/>
            <person name="Lee S.C."/>
            <person name="Walker B."/>
            <person name="Young S."/>
            <person name="Zeng Q."/>
            <person name="Gargeya S."/>
            <person name="Fitzgerald M."/>
            <person name="Haas B."/>
            <person name="Abouelleil A."/>
            <person name="Allen A.W."/>
            <person name="Alvarado L."/>
            <person name="Arachchi H.M."/>
            <person name="Berlin A.M."/>
            <person name="Chapman S.B."/>
            <person name="Gainer-Dewar J."/>
            <person name="Goldberg J."/>
            <person name="Griggs A."/>
            <person name="Gujja S."/>
            <person name="Hansen M."/>
            <person name="Howarth C."/>
            <person name="Imamovic A."/>
            <person name="Ireland A."/>
            <person name="Larimer J."/>
            <person name="McCowan C."/>
            <person name="Murphy C."/>
            <person name="Pearson M."/>
            <person name="Poon T.W."/>
            <person name="Priest M."/>
            <person name="Roberts A."/>
            <person name="Saif S."/>
            <person name="Shea T."/>
            <person name="Sisk P."/>
            <person name="Sykes S."/>
            <person name="Wortman J."/>
            <person name="Nusbaum C."/>
            <person name="Birren B."/>
        </authorList>
    </citation>
    <scope>NUCLEOTIDE SEQUENCE [LARGE SCALE GENOMIC DNA]</scope>
    <source>
        <strain evidence="3">1006PhL</strain>
    </source>
</reference>
<dbReference type="STRING" id="1220926.S2J9R6"/>
<dbReference type="Proteomes" id="UP000014254">
    <property type="component" value="Unassembled WGS sequence"/>
</dbReference>